<reference evidence="4 5" key="2">
    <citation type="submission" date="2007-01" db="EMBL/GenBank/DDBJ databases">
        <title>Sequencing of the draft genome and assembly of Thermosinus carboxydivorans Nor1.</title>
        <authorList>
            <consortium name="US DOE Joint Genome Institute (JGI-PGF)"/>
            <person name="Copeland A."/>
            <person name="Lucas S."/>
            <person name="Lapidus A."/>
            <person name="Barry K."/>
            <person name="Glavina del Rio T."/>
            <person name="Dalin E."/>
            <person name="Tice H."/>
            <person name="Bruce D."/>
            <person name="Pitluck S."/>
            <person name="Richardson P."/>
        </authorList>
    </citation>
    <scope>NUCLEOTIDE SEQUENCE [LARGE SCALE GENOMIC DNA]</scope>
    <source>
        <strain evidence="4 5">Nor1</strain>
    </source>
</reference>
<dbReference type="OrthoDB" id="9800565at2"/>
<keyword evidence="2" id="KW-0479">Metal-binding</keyword>
<accession>A1HQF8</accession>
<dbReference type="AlphaFoldDB" id="A1HQF8"/>
<evidence type="ECO:0000256" key="1">
    <source>
        <dbReference type="ARBA" id="ARBA00008950"/>
    </source>
</evidence>
<dbReference type="InterPro" id="IPR024654">
    <property type="entry name" value="Calcineurin-like_PHP_lpxH"/>
</dbReference>
<gene>
    <name evidence="4" type="ORF">TcarDRAFT_1171</name>
</gene>
<dbReference type="NCBIfam" id="TIGR00040">
    <property type="entry name" value="yfcE"/>
    <property type="match status" value="1"/>
</dbReference>
<dbReference type="RefSeq" id="WP_007289264.1">
    <property type="nucleotide sequence ID" value="NZ_AAWL01000007.1"/>
</dbReference>
<dbReference type="Gene3D" id="3.60.21.10">
    <property type="match status" value="1"/>
</dbReference>
<sequence>MRIGVISDTHGDAAAIRRAVYASGPVDLWLHAGDYSQDANVLAELSGLEVIAAAGNCDGPTAAKIDEFIDAGGKKIWLTHGHRYQARARIDELVWWGEKYEVDIVVFGHTHVPYLARHGRLLIFNPGSAARPRGGSRPSIGILTITADGQVEAEFIDIAGK</sequence>
<evidence type="ECO:0000313" key="5">
    <source>
        <dbReference type="Proteomes" id="UP000005139"/>
    </source>
</evidence>
<comment type="similarity">
    <text evidence="1 2">Belongs to the metallophosphoesterase superfamily. YfcE family.</text>
</comment>
<dbReference type="PANTHER" id="PTHR11124">
    <property type="entry name" value="VACUOLAR SORTING PROTEIN VPS29"/>
    <property type="match status" value="1"/>
</dbReference>
<feature type="domain" description="Calcineurin-like phosphoesterase" evidence="3">
    <location>
        <begin position="1"/>
        <end position="147"/>
    </location>
</feature>
<organism evidence="4 5">
    <name type="scientific">Thermosinus carboxydivorans Nor1</name>
    <dbReference type="NCBI Taxonomy" id="401526"/>
    <lineage>
        <taxon>Bacteria</taxon>
        <taxon>Bacillati</taxon>
        <taxon>Bacillota</taxon>
        <taxon>Negativicutes</taxon>
        <taxon>Selenomonadales</taxon>
        <taxon>Sporomusaceae</taxon>
        <taxon>Thermosinus</taxon>
    </lineage>
</organism>
<comment type="caution">
    <text evidence="4">The sequence shown here is derived from an EMBL/GenBank/DDBJ whole genome shotgun (WGS) entry which is preliminary data.</text>
</comment>
<dbReference type="InterPro" id="IPR029052">
    <property type="entry name" value="Metallo-depent_PP-like"/>
</dbReference>
<dbReference type="GO" id="GO:0046872">
    <property type="term" value="F:metal ion binding"/>
    <property type="evidence" value="ECO:0007669"/>
    <property type="project" value="UniProtKB-KW"/>
</dbReference>
<protein>
    <recommendedName>
        <fullName evidence="2">Phosphoesterase</fullName>
        <ecNumber evidence="2">3.1.4.-</ecNumber>
    </recommendedName>
</protein>
<evidence type="ECO:0000256" key="2">
    <source>
        <dbReference type="RuleBase" id="RU362039"/>
    </source>
</evidence>
<comment type="cofactor">
    <cofactor evidence="2">
        <name>a divalent metal cation</name>
        <dbReference type="ChEBI" id="CHEBI:60240"/>
    </cofactor>
</comment>
<evidence type="ECO:0000259" key="3">
    <source>
        <dbReference type="Pfam" id="PF12850"/>
    </source>
</evidence>
<dbReference type="Proteomes" id="UP000005139">
    <property type="component" value="Unassembled WGS sequence"/>
</dbReference>
<dbReference type="CDD" id="cd00841">
    <property type="entry name" value="MPP_YfcE"/>
    <property type="match status" value="1"/>
</dbReference>
<dbReference type="SUPFAM" id="SSF56300">
    <property type="entry name" value="Metallo-dependent phosphatases"/>
    <property type="match status" value="1"/>
</dbReference>
<dbReference type="Pfam" id="PF12850">
    <property type="entry name" value="Metallophos_2"/>
    <property type="match status" value="1"/>
</dbReference>
<dbReference type="eggNOG" id="COG0622">
    <property type="taxonomic scope" value="Bacteria"/>
</dbReference>
<dbReference type="InterPro" id="IPR000979">
    <property type="entry name" value="Phosphodiesterase_MJ0936/Vps29"/>
</dbReference>
<keyword evidence="5" id="KW-1185">Reference proteome</keyword>
<name>A1HQF8_9FIRM</name>
<dbReference type="InterPro" id="IPR041802">
    <property type="entry name" value="MPP_YfcE"/>
</dbReference>
<evidence type="ECO:0000313" key="4">
    <source>
        <dbReference type="EMBL" id="EAX47765.1"/>
    </source>
</evidence>
<proteinExistence type="inferred from homology"/>
<reference evidence="4 5" key="1">
    <citation type="submission" date="2007-01" db="EMBL/GenBank/DDBJ databases">
        <title>Annotation of the draft genome assembly of Thermosinus carboxydivorans Nor1.</title>
        <authorList>
            <consortium name="US DOE Joint Genome Institute (JGI-ORNL)"/>
            <person name="Larimer F."/>
            <person name="Land M."/>
            <person name="Hauser L."/>
        </authorList>
    </citation>
    <scope>NUCLEOTIDE SEQUENCE [LARGE SCALE GENOMIC DNA]</scope>
    <source>
        <strain evidence="4 5">Nor1</strain>
    </source>
</reference>
<dbReference type="EC" id="3.1.4.-" evidence="2"/>
<dbReference type="EMBL" id="AAWL01000007">
    <property type="protein sequence ID" value="EAX47765.1"/>
    <property type="molecule type" value="Genomic_DNA"/>
</dbReference>
<dbReference type="GO" id="GO:0016787">
    <property type="term" value="F:hydrolase activity"/>
    <property type="evidence" value="ECO:0007669"/>
    <property type="project" value="UniProtKB-UniRule"/>
</dbReference>